<dbReference type="PANTHER" id="PTHR45695:SF26">
    <property type="entry name" value="NEUROPEPTIDE CCHAMIDE-1 RECEPTOR"/>
    <property type="match status" value="1"/>
</dbReference>
<feature type="transmembrane region" description="Helical" evidence="13">
    <location>
        <begin position="64"/>
        <end position="88"/>
    </location>
</feature>
<keyword evidence="10" id="KW-0325">Glycoprotein</keyword>
<protein>
    <submittedName>
        <fullName evidence="16">Neuropeptide CCHamide-1 receptor</fullName>
    </submittedName>
</protein>
<evidence type="ECO:0000256" key="9">
    <source>
        <dbReference type="ARBA" id="ARBA00023170"/>
    </source>
</evidence>
<dbReference type="InterPro" id="IPR000276">
    <property type="entry name" value="GPCR_Rhodpsn"/>
</dbReference>
<name>A0ABM1M2N3_NICVS</name>
<feature type="transmembrane region" description="Helical" evidence="13">
    <location>
        <begin position="209"/>
        <end position="233"/>
    </location>
</feature>
<dbReference type="RefSeq" id="XP_017768833.1">
    <property type="nucleotide sequence ID" value="XM_017913344.1"/>
</dbReference>
<evidence type="ECO:0000313" key="16">
    <source>
        <dbReference type="RefSeq" id="XP_017768833.1"/>
    </source>
</evidence>
<gene>
    <name evidence="16" type="primary">LOC108556982</name>
</gene>
<evidence type="ECO:0000256" key="2">
    <source>
        <dbReference type="ARBA" id="ARBA00010663"/>
    </source>
</evidence>
<keyword evidence="11 12" id="KW-0807">Transducer</keyword>
<keyword evidence="9 12" id="KW-0675">Receptor</keyword>
<keyword evidence="3" id="KW-1003">Cell membrane</keyword>
<dbReference type="Proteomes" id="UP000695000">
    <property type="component" value="Unplaced"/>
</dbReference>
<comment type="similarity">
    <text evidence="2 12">Belongs to the G-protein coupled receptor 1 family.</text>
</comment>
<dbReference type="Gene3D" id="1.20.1070.10">
    <property type="entry name" value="Rhodopsin 7-helix transmembrane proteins"/>
    <property type="match status" value="1"/>
</dbReference>
<evidence type="ECO:0000256" key="7">
    <source>
        <dbReference type="ARBA" id="ARBA00023136"/>
    </source>
</evidence>
<organism evidence="15 16">
    <name type="scientific">Nicrophorus vespilloides</name>
    <name type="common">Boreal carrion beetle</name>
    <dbReference type="NCBI Taxonomy" id="110193"/>
    <lineage>
        <taxon>Eukaryota</taxon>
        <taxon>Metazoa</taxon>
        <taxon>Ecdysozoa</taxon>
        <taxon>Arthropoda</taxon>
        <taxon>Hexapoda</taxon>
        <taxon>Insecta</taxon>
        <taxon>Pterygota</taxon>
        <taxon>Neoptera</taxon>
        <taxon>Endopterygota</taxon>
        <taxon>Coleoptera</taxon>
        <taxon>Polyphaga</taxon>
        <taxon>Staphyliniformia</taxon>
        <taxon>Silphidae</taxon>
        <taxon>Nicrophorinae</taxon>
        <taxon>Nicrophorus</taxon>
    </lineage>
</organism>
<evidence type="ECO:0000256" key="1">
    <source>
        <dbReference type="ARBA" id="ARBA00004651"/>
    </source>
</evidence>
<proteinExistence type="inferred from homology"/>
<keyword evidence="5 13" id="KW-1133">Transmembrane helix</keyword>
<feature type="transmembrane region" description="Helical" evidence="13">
    <location>
        <begin position="27"/>
        <end position="52"/>
    </location>
</feature>
<evidence type="ECO:0000259" key="14">
    <source>
        <dbReference type="PROSITE" id="PS50262"/>
    </source>
</evidence>
<evidence type="ECO:0000313" key="15">
    <source>
        <dbReference type="Proteomes" id="UP000695000"/>
    </source>
</evidence>
<evidence type="ECO:0000256" key="6">
    <source>
        <dbReference type="ARBA" id="ARBA00023040"/>
    </source>
</evidence>
<dbReference type="InterPro" id="IPR017452">
    <property type="entry name" value="GPCR_Rhodpsn_7TM"/>
</dbReference>
<dbReference type="Pfam" id="PF00001">
    <property type="entry name" value="7tm_1"/>
    <property type="match status" value="1"/>
</dbReference>
<dbReference type="PROSITE" id="PS00237">
    <property type="entry name" value="G_PROTEIN_RECEP_F1_1"/>
    <property type="match status" value="1"/>
</dbReference>
<reference evidence="16" key="1">
    <citation type="submission" date="2025-08" db="UniProtKB">
        <authorList>
            <consortium name="RefSeq"/>
        </authorList>
    </citation>
    <scope>IDENTIFICATION</scope>
    <source>
        <tissue evidence="16">Whole Larva</tissue>
    </source>
</reference>
<dbReference type="PROSITE" id="PS50262">
    <property type="entry name" value="G_PROTEIN_RECEP_F1_2"/>
    <property type="match status" value="1"/>
</dbReference>
<evidence type="ECO:0000256" key="3">
    <source>
        <dbReference type="ARBA" id="ARBA00022475"/>
    </source>
</evidence>
<evidence type="ECO:0000256" key="8">
    <source>
        <dbReference type="ARBA" id="ARBA00023157"/>
    </source>
</evidence>
<dbReference type="CDD" id="cd15927">
    <property type="entry name" value="7tmA_Bombesin_R-like"/>
    <property type="match status" value="1"/>
</dbReference>
<keyword evidence="4 12" id="KW-0812">Transmembrane</keyword>
<feature type="transmembrane region" description="Helical" evidence="13">
    <location>
        <begin position="147"/>
        <end position="168"/>
    </location>
</feature>
<keyword evidence="8" id="KW-1015">Disulfide bond</keyword>
<evidence type="ECO:0000256" key="5">
    <source>
        <dbReference type="ARBA" id="ARBA00022989"/>
    </source>
</evidence>
<dbReference type="GeneID" id="108556982"/>
<dbReference type="PANTHER" id="PTHR45695">
    <property type="entry name" value="LEUCOKININ RECEPTOR-RELATED"/>
    <property type="match status" value="1"/>
</dbReference>
<keyword evidence="15" id="KW-1185">Reference proteome</keyword>
<evidence type="ECO:0000256" key="4">
    <source>
        <dbReference type="ARBA" id="ARBA00022692"/>
    </source>
</evidence>
<evidence type="ECO:0000256" key="10">
    <source>
        <dbReference type="ARBA" id="ARBA00023180"/>
    </source>
</evidence>
<evidence type="ECO:0000256" key="13">
    <source>
        <dbReference type="SAM" id="Phobius"/>
    </source>
</evidence>
<feature type="domain" description="G-protein coupled receptors family 1 profile" evidence="14">
    <location>
        <begin position="43"/>
        <end position="315"/>
    </location>
</feature>
<dbReference type="SUPFAM" id="SSF81321">
    <property type="entry name" value="Family A G protein-coupled receptor-like"/>
    <property type="match status" value="1"/>
</dbReference>
<dbReference type="PRINTS" id="PR00237">
    <property type="entry name" value="GPCRRHODOPSN"/>
</dbReference>
<evidence type="ECO:0000256" key="11">
    <source>
        <dbReference type="ARBA" id="ARBA00023224"/>
    </source>
</evidence>
<dbReference type="InterPro" id="IPR001556">
    <property type="entry name" value="Bombsn_rcpt-like"/>
</dbReference>
<sequence>MNTTEEYDNCSNISEPYTPTEQRIDSYVVPIVFLLIFIIGVLGNGTLCVIFLRHRTMRNVPNTYILSLSMADLLVIITCVPFTSIIYTTDNWPWGELMCKLSETVKDISIGVSIFTLTALSANRFFAIVDPLKKLHATGGSKKASRVTVGIAISIWIISIICAIPSALGSYLMVVTDKTGCIQVMVCYPFPDYWLNNTYPQVIVLSKFLFLYIAPLLVIGIFYMSMANHLIISTKNVPGELQGTQRQIKARKKVAITVLIFVMVFAVCLLPYHIFMLMFYFYPNFHDIYNIYWHTFRIVGFCLCYINSCANPVALYCVSGAFRKHFNRYLLCIKPKRNRCDTCQGHHATTMSMVSTNKRKQSLCNRKGRPTSINKRQDLLIGHETSITLLGNGNKHACSKM</sequence>
<accession>A0ABM1M2N3</accession>
<keyword evidence="6 12" id="KW-0297">G-protein coupled receptor</keyword>
<evidence type="ECO:0000256" key="12">
    <source>
        <dbReference type="RuleBase" id="RU000688"/>
    </source>
</evidence>
<dbReference type="PRINTS" id="PR00358">
    <property type="entry name" value="BOMBESINR"/>
</dbReference>
<feature type="transmembrane region" description="Helical" evidence="13">
    <location>
        <begin position="108"/>
        <end position="126"/>
    </location>
</feature>
<feature type="transmembrane region" description="Helical" evidence="13">
    <location>
        <begin position="254"/>
        <end position="282"/>
    </location>
</feature>
<comment type="subcellular location">
    <subcellularLocation>
        <location evidence="1">Cell membrane</location>
        <topology evidence="1">Multi-pass membrane protein</topology>
    </subcellularLocation>
</comment>
<keyword evidence="7 13" id="KW-0472">Membrane</keyword>
<feature type="transmembrane region" description="Helical" evidence="13">
    <location>
        <begin position="294"/>
        <end position="318"/>
    </location>
</feature>